<dbReference type="Proteomes" id="UP000664859">
    <property type="component" value="Unassembled WGS sequence"/>
</dbReference>
<sequence length="142" mass="15979">MKKHAHAIMEWDGIIAAARHLEGKVQKRLFLTDSKAHVNEEHIRQVLPPTTSALPISVRRARMQAYVKEVGAFEDWVNEYARAQGKALYPYTEHQRACVVGGPIIDEAAWKAAVQHNMAIFTYNEPEFAQCNLDAAITAPIE</sequence>
<keyword evidence="2" id="KW-1185">Reference proteome</keyword>
<gene>
    <name evidence="1" type="ORF">JKP88DRAFT_241403</name>
</gene>
<evidence type="ECO:0000313" key="2">
    <source>
        <dbReference type="Proteomes" id="UP000664859"/>
    </source>
</evidence>
<evidence type="ECO:0000313" key="1">
    <source>
        <dbReference type="EMBL" id="KAG5183225.1"/>
    </source>
</evidence>
<proteinExistence type="predicted"/>
<name>A0A835YXH3_9STRA</name>
<organism evidence="1 2">
    <name type="scientific">Tribonema minus</name>
    <dbReference type="NCBI Taxonomy" id="303371"/>
    <lineage>
        <taxon>Eukaryota</taxon>
        <taxon>Sar</taxon>
        <taxon>Stramenopiles</taxon>
        <taxon>Ochrophyta</taxon>
        <taxon>PX clade</taxon>
        <taxon>Xanthophyceae</taxon>
        <taxon>Tribonematales</taxon>
        <taxon>Tribonemataceae</taxon>
        <taxon>Tribonema</taxon>
    </lineage>
</organism>
<accession>A0A835YXH3</accession>
<dbReference type="AlphaFoldDB" id="A0A835YXH3"/>
<comment type="caution">
    <text evidence="1">The sequence shown here is derived from an EMBL/GenBank/DDBJ whole genome shotgun (WGS) entry which is preliminary data.</text>
</comment>
<reference evidence="1" key="1">
    <citation type="submission" date="2021-02" db="EMBL/GenBank/DDBJ databases">
        <title>First Annotated Genome of the Yellow-green Alga Tribonema minus.</title>
        <authorList>
            <person name="Mahan K.M."/>
        </authorList>
    </citation>
    <scope>NUCLEOTIDE SEQUENCE</scope>
    <source>
        <strain evidence="1">UTEX B ZZ1240</strain>
    </source>
</reference>
<protein>
    <submittedName>
        <fullName evidence="1">Uncharacterized protein</fullName>
    </submittedName>
</protein>
<dbReference type="EMBL" id="JAFCMP010000223">
    <property type="protein sequence ID" value="KAG5183225.1"/>
    <property type="molecule type" value="Genomic_DNA"/>
</dbReference>